<protein>
    <recommendedName>
        <fullName evidence="4">Chitinase</fullName>
    </recommendedName>
</protein>
<keyword evidence="3" id="KW-1185">Reference proteome</keyword>
<evidence type="ECO:0000313" key="2">
    <source>
        <dbReference type="EMBL" id="KAK0507216.1"/>
    </source>
</evidence>
<gene>
    <name evidence="2" type="ORF">JMJ35_010254</name>
</gene>
<evidence type="ECO:0000256" key="1">
    <source>
        <dbReference type="SAM" id="SignalP"/>
    </source>
</evidence>
<name>A0AA39QSS0_9LECA</name>
<dbReference type="AlphaFoldDB" id="A0AA39QSS0"/>
<accession>A0AA39QSS0</accession>
<reference evidence="2" key="1">
    <citation type="submission" date="2023-03" db="EMBL/GenBank/DDBJ databases">
        <title>Complete genome of Cladonia borealis.</title>
        <authorList>
            <person name="Park H."/>
        </authorList>
    </citation>
    <scope>NUCLEOTIDE SEQUENCE</scope>
    <source>
        <strain evidence="2">ANT050790</strain>
    </source>
</reference>
<feature type="signal peptide" evidence="1">
    <location>
        <begin position="1"/>
        <end position="19"/>
    </location>
</feature>
<evidence type="ECO:0000313" key="3">
    <source>
        <dbReference type="Proteomes" id="UP001166286"/>
    </source>
</evidence>
<dbReference type="EMBL" id="JAFEKC020000024">
    <property type="protein sequence ID" value="KAK0507216.1"/>
    <property type="molecule type" value="Genomic_DNA"/>
</dbReference>
<sequence length="632" mass="68829">MVSIFTLMLLASSSTLSLARPQVVAGSESSATGTISSTISTISAICPPGTWSSIGSTSGLVYSTPRLTALPNSTSNEFCTQRRFTNLPNSWQSNIKQSGIRQFSFKHLNIKQFSYKRRRNDWPNIKQHRNKHLSFKHKQFSHNHHWNDQPNIKRFRIGGFSITEPSINKSNLNHHIFYEFSPNKICLLIDSTLPPKCTNGATPDASCFNALDLPDYIINWYKTADCGSLGFADCFYAKKTNYAPSKCDQLNGDAACTEPIWDDFKNNFNGPEDFYVAWNIWNTNGFFLDMYTAIGDADQSCANGLAAIIALLDPPSTENVVLDDILDALTFGLSLYAEGSILMKALLRSAPQTAGLLGKLFPSGTVDGEYQDWTVISQKLGQVTDSFRASVADGLPLIQDNITSFISWSQNSGLSGFRPSLNGLTDKMALSLNTYAISQIIQSQGIVVSRAPDTDVHALQTNGSQLNWDTGCSGGYTNGVCDTFFWDGTDTYGLTDPNDFTKSYHDQLSSMFQNLTTGALLFTGARQCGIASGKNGGGAAAVNGQDPTQFSCLSNMQVCTWDESGYGPFVDCPNLPAGNAVLGHFGVSGCIGSTDDVDSIDVPRAYLGPGVYQNARNIQSLQADSWCDNIPY</sequence>
<proteinExistence type="predicted"/>
<keyword evidence="1" id="KW-0732">Signal</keyword>
<evidence type="ECO:0008006" key="4">
    <source>
        <dbReference type="Google" id="ProtNLM"/>
    </source>
</evidence>
<comment type="caution">
    <text evidence="2">The sequence shown here is derived from an EMBL/GenBank/DDBJ whole genome shotgun (WGS) entry which is preliminary data.</text>
</comment>
<feature type="chain" id="PRO_5041315525" description="Chitinase" evidence="1">
    <location>
        <begin position="20"/>
        <end position="632"/>
    </location>
</feature>
<dbReference type="Proteomes" id="UP001166286">
    <property type="component" value="Unassembled WGS sequence"/>
</dbReference>
<organism evidence="2 3">
    <name type="scientific">Cladonia borealis</name>
    <dbReference type="NCBI Taxonomy" id="184061"/>
    <lineage>
        <taxon>Eukaryota</taxon>
        <taxon>Fungi</taxon>
        <taxon>Dikarya</taxon>
        <taxon>Ascomycota</taxon>
        <taxon>Pezizomycotina</taxon>
        <taxon>Lecanoromycetes</taxon>
        <taxon>OSLEUM clade</taxon>
        <taxon>Lecanoromycetidae</taxon>
        <taxon>Lecanorales</taxon>
        <taxon>Lecanorineae</taxon>
        <taxon>Cladoniaceae</taxon>
        <taxon>Cladonia</taxon>
    </lineage>
</organism>